<keyword evidence="16" id="KW-1185">Reference proteome</keyword>
<evidence type="ECO:0000256" key="4">
    <source>
        <dbReference type="ARBA" id="ARBA00022614"/>
    </source>
</evidence>
<dbReference type="SUPFAM" id="SSF52058">
    <property type="entry name" value="L domain-like"/>
    <property type="match status" value="1"/>
</dbReference>
<dbReference type="GeneID" id="111486256"/>
<keyword evidence="4" id="KW-0433">Leucine-rich repeat</keyword>
<evidence type="ECO:0000256" key="8">
    <source>
        <dbReference type="ARBA" id="ARBA00022989"/>
    </source>
</evidence>
<sequence>MASFPFLSSSSSSKALILLLLHLSCLFKSLSAKHGSVVTHNDHHHHHPRARSPSTNPRLHQAFLALQAWKKVIYSDPKNHTTNWVGPSVCSYFGVYCAPSLDDSNVQVVAGIDLNHGDIAGFLPNELGLLTDLALLHLNSNRFCGVLPQSLANLSLLFELDLSNNRFVGPFPSVLLHLPNLTYLDLRFNEFEGQIPPELFNKSLDAIFINSNRFTNIIPRNIGGKSASVIVFANNNLKGCLPPTIASFANSLEELLLINTSLSGCLPQEVGFLYKLKVLDVSFNKLVGPLPYSLAGLAQLEQLNLAHNLFTGNLFEGLCNLPNLENVRVSYNYFCEEEGICRNLTAEGVAFDDRRNCVPEKPLQRSKKECSAVVERPVDCFEHPCGGGYGSSIAAVPASAPISSTSSVVAPAHL</sequence>
<dbReference type="GO" id="GO:0071555">
    <property type="term" value="P:cell wall organization"/>
    <property type="evidence" value="ECO:0007669"/>
    <property type="project" value="UniProtKB-KW"/>
</dbReference>
<dbReference type="InterPro" id="IPR001611">
    <property type="entry name" value="Leu-rich_rpt"/>
</dbReference>
<keyword evidence="3" id="KW-0964">Secreted</keyword>
<dbReference type="FunFam" id="3.80.10.10:FF:000224">
    <property type="entry name" value="Leucine-rich repeat extensin-like protein 1"/>
    <property type="match status" value="1"/>
</dbReference>
<feature type="domain" description="Leucine-rich repeat-containing N-terminal plant-type" evidence="15">
    <location>
        <begin position="64"/>
        <end position="97"/>
    </location>
</feature>
<dbReference type="PANTHER" id="PTHR32093:SF50">
    <property type="entry name" value="EXTENSIN-LIKE PROTEIN"/>
    <property type="match status" value="1"/>
</dbReference>
<reference evidence="17" key="1">
    <citation type="submission" date="2025-08" db="UniProtKB">
        <authorList>
            <consortium name="RefSeq"/>
        </authorList>
    </citation>
    <scope>IDENTIFICATION</scope>
    <source>
        <tissue evidence="17">Young leaves</tissue>
    </source>
</reference>
<evidence type="ECO:0000313" key="17">
    <source>
        <dbReference type="RefSeq" id="XP_022989075.1"/>
    </source>
</evidence>
<evidence type="ECO:0000256" key="12">
    <source>
        <dbReference type="ARBA" id="ARBA00023316"/>
    </source>
</evidence>
<evidence type="ECO:0000259" key="15">
    <source>
        <dbReference type="Pfam" id="PF08263"/>
    </source>
</evidence>
<evidence type="ECO:0000256" key="14">
    <source>
        <dbReference type="SAM" id="SignalP"/>
    </source>
</evidence>
<dbReference type="InterPro" id="IPR051582">
    <property type="entry name" value="LRR_extensin-like_regulator"/>
</dbReference>
<keyword evidence="12" id="KW-0961">Cell wall biogenesis/degradation</keyword>
<evidence type="ECO:0000256" key="7">
    <source>
        <dbReference type="ARBA" id="ARBA00022737"/>
    </source>
</evidence>
<dbReference type="OrthoDB" id="676979at2759"/>
<dbReference type="KEGG" id="cmax:111486256"/>
<evidence type="ECO:0000256" key="2">
    <source>
        <dbReference type="ARBA" id="ARBA00022512"/>
    </source>
</evidence>
<dbReference type="PANTHER" id="PTHR32093">
    <property type="entry name" value="LEUCINE-RICH REPEAT EXTENSIN-LIKE PROTEIN 3-RELATED"/>
    <property type="match status" value="1"/>
</dbReference>
<evidence type="ECO:0000313" key="16">
    <source>
        <dbReference type="Proteomes" id="UP000504608"/>
    </source>
</evidence>
<keyword evidence="8" id="KW-1133">Transmembrane helix</keyword>
<dbReference type="Gene3D" id="3.80.10.10">
    <property type="entry name" value="Ribonuclease Inhibitor"/>
    <property type="match status" value="2"/>
</dbReference>
<evidence type="ECO:0000256" key="3">
    <source>
        <dbReference type="ARBA" id="ARBA00022525"/>
    </source>
</evidence>
<dbReference type="AlphaFoldDB" id="A0A6J1JLC9"/>
<keyword evidence="2" id="KW-0134">Cell wall</keyword>
<keyword evidence="11" id="KW-0379">Hydroxylation</keyword>
<keyword evidence="5" id="KW-0812">Transmembrane</keyword>
<dbReference type="Pfam" id="PF00560">
    <property type="entry name" value="LRR_1"/>
    <property type="match status" value="2"/>
</dbReference>
<dbReference type="Pfam" id="PF13855">
    <property type="entry name" value="LRR_8"/>
    <property type="match status" value="1"/>
</dbReference>
<dbReference type="Pfam" id="PF08263">
    <property type="entry name" value="LRRNT_2"/>
    <property type="match status" value="1"/>
</dbReference>
<protein>
    <recommendedName>
        <fullName evidence="13">Cell wall hydroxyproline-rich glycoprotein</fullName>
    </recommendedName>
</protein>
<organism evidence="16 17">
    <name type="scientific">Cucurbita maxima</name>
    <name type="common">Pumpkin</name>
    <name type="synonym">Winter squash</name>
    <dbReference type="NCBI Taxonomy" id="3661"/>
    <lineage>
        <taxon>Eukaryota</taxon>
        <taxon>Viridiplantae</taxon>
        <taxon>Streptophyta</taxon>
        <taxon>Embryophyta</taxon>
        <taxon>Tracheophyta</taxon>
        <taxon>Spermatophyta</taxon>
        <taxon>Magnoliopsida</taxon>
        <taxon>eudicotyledons</taxon>
        <taxon>Gunneridae</taxon>
        <taxon>Pentapetalae</taxon>
        <taxon>rosids</taxon>
        <taxon>fabids</taxon>
        <taxon>Cucurbitales</taxon>
        <taxon>Cucurbitaceae</taxon>
        <taxon>Cucurbiteae</taxon>
        <taxon>Cucurbita</taxon>
    </lineage>
</organism>
<evidence type="ECO:0000256" key="13">
    <source>
        <dbReference type="ARBA" id="ARBA00041871"/>
    </source>
</evidence>
<accession>A0A6J1JLC9</accession>
<dbReference type="SMART" id="SM00369">
    <property type="entry name" value="LRR_TYP"/>
    <property type="match status" value="4"/>
</dbReference>
<keyword evidence="7" id="KW-0677">Repeat</keyword>
<gene>
    <name evidence="17" type="primary">LOC111486256</name>
</gene>
<feature type="signal peptide" evidence="14">
    <location>
        <begin position="1"/>
        <end position="32"/>
    </location>
</feature>
<dbReference type="InterPro" id="IPR003591">
    <property type="entry name" value="Leu-rich_rpt_typical-subtyp"/>
</dbReference>
<evidence type="ECO:0000256" key="11">
    <source>
        <dbReference type="ARBA" id="ARBA00023278"/>
    </source>
</evidence>
<keyword evidence="9" id="KW-0472">Membrane</keyword>
<comment type="subcellular location">
    <subcellularLocation>
        <location evidence="1">Secreted</location>
        <location evidence="1">Cell wall</location>
    </subcellularLocation>
</comment>
<dbReference type="RefSeq" id="XP_022989075.1">
    <property type="nucleotide sequence ID" value="XM_023133307.1"/>
</dbReference>
<dbReference type="InterPro" id="IPR032675">
    <property type="entry name" value="LRR_dom_sf"/>
</dbReference>
<proteinExistence type="predicted"/>
<evidence type="ECO:0000256" key="10">
    <source>
        <dbReference type="ARBA" id="ARBA00023180"/>
    </source>
</evidence>
<keyword evidence="10" id="KW-0325">Glycoprotein</keyword>
<evidence type="ECO:0000256" key="6">
    <source>
        <dbReference type="ARBA" id="ARBA00022729"/>
    </source>
</evidence>
<dbReference type="Proteomes" id="UP000504608">
    <property type="component" value="Unplaced"/>
</dbReference>
<evidence type="ECO:0000256" key="5">
    <source>
        <dbReference type="ARBA" id="ARBA00022692"/>
    </source>
</evidence>
<feature type="chain" id="PRO_5027042788" description="Cell wall hydroxyproline-rich glycoprotein" evidence="14">
    <location>
        <begin position="33"/>
        <end position="414"/>
    </location>
</feature>
<evidence type="ECO:0000256" key="1">
    <source>
        <dbReference type="ARBA" id="ARBA00004191"/>
    </source>
</evidence>
<dbReference type="InterPro" id="IPR013210">
    <property type="entry name" value="LRR_N_plant-typ"/>
</dbReference>
<evidence type="ECO:0000256" key="9">
    <source>
        <dbReference type="ARBA" id="ARBA00023136"/>
    </source>
</evidence>
<keyword evidence="6 14" id="KW-0732">Signal</keyword>
<name>A0A6J1JLC9_CUCMA</name>